<evidence type="ECO:0000256" key="2">
    <source>
        <dbReference type="ARBA" id="ARBA00022723"/>
    </source>
</evidence>
<keyword evidence="4" id="KW-0862">Zinc</keyword>
<evidence type="ECO:0000256" key="4">
    <source>
        <dbReference type="ARBA" id="ARBA00022833"/>
    </source>
</evidence>
<feature type="compositionally biased region" description="Polar residues" evidence="6">
    <location>
        <begin position="236"/>
        <end position="257"/>
    </location>
</feature>
<dbReference type="SUPFAM" id="SSF57863">
    <property type="entry name" value="ArfGap/RecO-like zinc finger"/>
    <property type="match status" value="1"/>
</dbReference>
<evidence type="ECO:0000256" key="3">
    <source>
        <dbReference type="ARBA" id="ARBA00022771"/>
    </source>
</evidence>
<dbReference type="EMBL" id="MPUH01000075">
    <property type="protein sequence ID" value="OMJ91739.1"/>
    <property type="molecule type" value="Genomic_DNA"/>
</dbReference>
<dbReference type="AlphaFoldDB" id="A0A1R2CRV1"/>
<dbReference type="InterPro" id="IPR001164">
    <property type="entry name" value="ArfGAP_dom"/>
</dbReference>
<feature type="domain" description="Arf-GAP" evidence="7">
    <location>
        <begin position="5"/>
        <end position="88"/>
    </location>
</feature>
<keyword evidence="3 5" id="KW-0863">Zinc-finger</keyword>
<evidence type="ECO:0000256" key="6">
    <source>
        <dbReference type="SAM" id="MobiDB-lite"/>
    </source>
</evidence>
<gene>
    <name evidence="8" type="ORF">SteCoe_5638</name>
</gene>
<evidence type="ECO:0000256" key="1">
    <source>
        <dbReference type="ARBA" id="ARBA00022468"/>
    </source>
</evidence>
<protein>
    <recommendedName>
        <fullName evidence="7">Arf-GAP domain-containing protein</fullName>
    </recommendedName>
</protein>
<evidence type="ECO:0000256" key="5">
    <source>
        <dbReference type="PROSITE-ProRule" id="PRU00288"/>
    </source>
</evidence>
<dbReference type="PANTHER" id="PTHR45686:SF4">
    <property type="entry name" value="ADP-RIBOSYLATION FACTOR GTPASE ACTIVATING PROTEIN 3, ISOFORM H"/>
    <property type="match status" value="1"/>
</dbReference>
<reference evidence="8 9" key="1">
    <citation type="submission" date="2016-11" db="EMBL/GenBank/DDBJ databases">
        <title>The macronuclear genome of Stentor coeruleus: a giant cell with tiny introns.</title>
        <authorList>
            <person name="Slabodnick M."/>
            <person name="Ruby J.G."/>
            <person name="Reiff S.B."/>
            <person name="Swart E.C."/>
            <person name="Gosai S."/>
            <person name="Prabakaran S."/>
            <person name="Witkowska E."/>
            <person name="Larue G.E."/>
            <person name="Fisher S."/>
            <person name="Freeman R.M."/>
            <person name="Gunawardena J."/>
            <person name="Chu W."/>
            <person name="Stover N.A."/>
            <person name="Gregory B.D."/>
            <person name="Nowacki M."/>
            <person name="Derisi J."/>
            <person name="Roy S.W."/>
            <person name="Marshall W.F."/>
            <person name="Sood P."/>
        </authorList>
    </citation>
    <scope>NUCLEOTIDE SEQUENCE [LARGE SCALE GENOMIC DNA]</scope>
    <source>
        <strain evidence="8">WM001</strain>
    </source>
</reference>
<dbReference type="PANTHER" id="PTHR45686">
    <property type="entry name" value="ADP-RIBOSYLATION FACTOR GTPASE ACTIVATING PROTEIN 3, ISOFORM H-RELATED"/>
    <property type="match status" value="1"/>
</dbReference>
<feature type="region of interest" description="Disordered" evidence="6">
    <location>
        <begin position="236"/>
        <end position="258"/>
    </location>
</feature>
<dbReference type="PRINTS" id="PR00405">
    <property type="entry name" value="REVINTRACTNG"/>
</dbReference>
<name>A0A1R2CRV1_9CILI</name>
<keyword evidence="9" id="KW-1185">Reference proteome</keyword>
<dbReference type="GO" id="GO:0005096">
    <property type="term" value="F:GTPase activator activity"/>
    <property type="evidence" value="ECO:0007669"/>
    <property type="project" value="UniProtKB-KW"/>
</dbReference>
<dbReference type="GO" id="GO:0000139">
    <property type="term" value="C:Golgi membrane"/>
    <property type="evidence" value="ECO:0007669"/>
    <property type="project" value="GOC"/>
</dbReference>
<organism evidence="8 9">
    <name type="scientific">Stentor coeruleus</name>
    <dbReference type="NCBI Taxonomy" id="5963"/>
    <lineage>
        <taxon>Eukaryota</taxon>
        <taxon>Sar</taxon>
        <taxon>Alveolata</taxon>
        <taxon>Ciliophora</taxon>
        <taxon>Postciliodesmatophora</taxon>
        <taxon>Heterotrichea</taxon>
        <taxon>Heterotrichida</taxon>
        <taxon>Stentoridae</taxon>
        <taxon>Stentor</taxon>
    </lineage>
</organism>
<evidence type="ECO:0000259" key="7">
    <source>
        <dbReference type="PROSITE" id="PS50115"/>
    </source>
</evidence>
<dbReference type="SMART" id="SM00105">
    <property type="entry name" value="ArfGap"/>
    <property type="match status" value="1"/>
</dbReference>
<accession>A0A1R2CRV1</accession>
<proteinExistence type="predicted"/>
<dbReference type="Pfam" id="PF01412">
    <property type="entry name" value="ArfGap"/>
    <property type="match status" value="1"/>
</dbReference>
<dbReference type="InterPro" id="IPR038508">
    <property type="entry name" value="ArfGAP_dom_sf"/>
</dbReference>
<evidence type="ECO:0000313" key="8">
    <source>
        <dbReference type="EMBL" id="OMJ91739.1"/>
    </source>
</evidence>
<evidence type="ECO:0000313" key="9">
    <source>
        <dbReference type="Proteomes" id="UP000187209"/>
    </source>
</evidence>
<dbReference type="OrthoDB" id="323449at2759"/>
<sequence>MNAEESKIQILSTLQKDIENSKCFDCNDENPVYASLAFGCFVCATCSKFHISLGQGITKIKSIDEEWETNEINIISSGGNSALREFFNYYGMMGMPSNNKYYSKAAGFYKEMLATVSKDQEFSLDFPPVEEGIQLINLKTVQNSCLSLRIEETRISHPLLKEPNDKTHFCSCVKTLCLRMIGLGNTAAEKINRKVGEISQKPSVVRAEQKTLEVFNRIESKISSLARNMRNRLKNRASNATADPQTDSVTKDQNFIQSDHKSNLQAYPDLI</sequence>
<dbReference type="GO" id="GO:0048205">
    <property type="term" value="P:COPI coating of Golgi vesicle"/>
    <property type="evidence" value="ECO:0007669"/>
    <property type="project" value="TreeGrafter"/>
</dbReference>
<dbReference type="Gene3D" id="1.10.220.150">
    <property type="entry name" value="Arf GTPase activating protein"/>
    <property type="match status" value="1"/>
</dbReference>
<keyword evidence="1" id="KW-0343">GTPase activation</keyword>
<dbReference type="Proteomes" id="UP000187209">
    <property type="component" value="Unassembled WGS sequence"/>
</dbReference>
<dbReference type="InterPro" id="IPR037278">
    <property type="entry name" value="ARFGAP/RecO"/>
</dbReference>
<dbReference type="PROSITE" id="PS50115">
    <property type="entry name" value="ARFGAP"/>
    <property type="match status" value="1"/>
</dbReference>
<comment type="caution">
    <text evidence="8">The sequence shown here is derived from an EMBL/GenBank/DDBJ whole genome shotgun (WGS) entry which is preliminary data.</text>
</comment>
<keyword evidence="2" id="KW-0479">Metal-binding</keyword>
<dbReference type="GO" id="GO:0008270">
    <property type="term" value="F:zinc ion binding"/>
    <property type="evidence" value="ECO:0007669"/>
    <property type="project" value="UniProtKB-KW"/>
</dbReference>